<evidence type="ECO:0000256" key="2">
    <source>
        <dbReference type="ARBA" id="ARBA00004201"/>
    </source>
</evidence>
<dbReference type="PANTHER" id="PTHR21551:SF0">
    <property type="entry name" value="PROTEIN ASSOCIATED WITH TOPO II RELATED-1, ISOFORM A"/>
    <property type="match status" value="1"/>
</dbReference>
<name>A0A1Y2LJQ0_EPING</name>
<feature type="compositionally biased region" description="Low complexity" evidence="8">
    <location>
        <begin position="285"/>
        <end position="323"/>
    </location>
</feature>
<feature type="compositionally biased region" description="Polar residues" evidence="8">
    <location>
        <begin position="369"/>
        <end position="383"/>
    </location>
</feature>
<evidence type="ECO:0000256" key="7">
    <source>
        <dbReference type="SAM" id="Coils"/>
    </source>
</evidence>
<dbReference type="InterPro" id="IPR039900">
    <property type="entry name" value="Pat1-like"/>
</dbReference>
<feature type="compositionally biased region" description="Low complexity" evidence="8">
    <location>
        <begin position="263"/>
        <end position="273"/>
    </location>
</feature>
<dbReference type="InParanoid" id="A0A1Y2LJQ0"/>
<proteinExistence type="inferred from homology"/>
<dbReference type="InterPro" id="IPR019167">
    <property type="entry name" value="PAT1_dom"/>
</dbReference>
<evidence type="ECO:0000256" key="1">
    <source>
        <dbReference type="ARBA" id="ARBA00004123"/>
    </source>
</evidence>
<feature type="region of interest" description="Disordered" evidence="8">
    <location>
        <begin position="172"/>
        <end position="208"/>
    </location>
</feature>
<evidence type="ECO:0000259" key="9">
    <source>
        <dbReference type="Pfam" id="PF09770"/>
    </source>
</evidence>
<feature type="compositionally biased region" description="Low complexity" evidence="8">
    <location>
        <begin position="114"/>
        <end position="140"/>
    </location>
</feature>
<evidence type="ECO:0000256" key="6">
    <source>
        <dbReference type="ARBA" id="ARBA00023242"/>
    </source>
</evidence>
<organism evidence="10 11">
    <name type="scientific">Epicoccum nigrum</name>
    <name type="common">Soil fungus</name>
    <name type="synonym">Epicoccum purpurascens</name>
    <dbReference type="NCBI Taxonomy" id="105696"/>
    <lineage>
        <taxon>Eukaryota</taxon>
        <taxon>Fungi</taxon>
        <taxon>Dikarya</taxon>
        <taxon>Ascomycota</taxon>
        <taxon>Pezizomycotina</taxon>
        <taxon>Dothideomycetes</taxon>
        <taxon>Pleosporomycetidae</taxon>
        <taxon>Pleosporales</taxon>
        <taxon>Pleosporineae</taxon>
        <taxon>Didymellaceae</taxon>
        <taxon>Epicoccum</taxon>
    </lineage>
</organism>
<feature type="region of interest" description="Disordered" evidence="8">
    <location>
        <begin position="55"/>
        <end position="79"/>
    </location>
</feature>
<dbReference type="OMA" id="YLEHSGH"/>
<comment type="similarity">
    <text evidence="3">Belongs to the PAT1 family.</text>
</comment>
<feature type="compositionally biased region" description="Low complexity" evidence="8">
    <location>
        <begin position="240"/>
        <end position="254"/>
    </location>
</feature>
<dbReference type="GO" id="GO:0000290">
    <property type="term" value="P:deadenylation-dependent decapping of nuclear-transcribed mRNA"/>
    <property type="evidence" value="ECO:0007669"/>
    <property type="project" value="InterPro"/>
</dbReference>
<dbReference type="Proteomes" id="UP000193240">
    <property type="component" value="Unassembled WGS sequence"/>
</dbReference>
<dbReference type="Pfam" id="PF09770">
    <property type="entry name" value="PAT1"/>
    <property type="match status" value="1"/>
</dbReference>
<reference evidence="10 11" key="1">
    <citation type="journal article" date="2017" name="Genome Announc.">
        <title>Genome sequence of the saprophytic ascomycete Epicoccum nigrum ICMP 19927 strain isolated from New Zealand.</title>
        <authorList>
            <person name="Fokin M."/>
            <person name="Fleetwood D."/>
            <person name="Weir B.S."/>
            <person name="Villas-Boas S.G."/>
        </authorList>
    </citation>
    <scope>NUCLEOTIDE SEQUENCE [LARGE SCALE GENOMIC DNA]</scope>
    <source>
        <strain evidence="10 11">ICMP 19927</strain>
    </source>
</reference>
<feature type="compositionally biased region" description="Basic and acidic residues" evidence="8">
    <location>
        <begin position="585"/>
        <end position="602"/>
    </location>
</feature>
<keyword evidence="6" id="KW-0539">Nucleus</keyword>
<evidence type="ECO:0000313" key="10">
    <source>
        <dbReference type="EMBL" id="OSS44111.1"/>
    </source>
</evidence>
<dbReference type="GO" id="GO:0003723">
    <property type="term" value="F:RNA binding"/>
    <property type="evidence" value="ECO:0007669"/>
    <property type="project" value="UniProtKB-KW"/>
</dbReference>
<comment type="subcellular location">
    <subcellularLocation>
        <location evidence="2">Cytoplasm</location>
        <location evidence="2">P-body</location>
    </subcellularLocation>
    <subcellularLocation>
        <location evidence="1">Nucleus</location>
    </subcellularLocation>
</comment>
<evidence type="ECO:0000256" key="3">
    <source>
        <dbReference type="ARBA" id="ARBA00009138"/>
    </source>
</evidence>
<dbReference type="STRING" id="105696.A0A1Y2LJQ0"/>
<dbReference type="EMBL" id="KZ107859">
    <property type="protein sequence ID" value="OSS44111.1"/>
    <property type="molecule type" value="Genomic_DNA"/>
</dbReference>
<dbReference type="GO" id="GO:0000932">
    <property type="term" value="C:P-body"/>
    <property type="evidence" value="ECO:0007669"/>
    <property type="project" value="UniProtKB-SubCell"/>
</dbReference>
<dbReference type="GO" id="GO:0033962">
    <property type="term" value="P:P-body assembly"/>
    <property type="evidence" value="ECO:0007669"/>
    <property type="project" value="TreeGrafter"/>
</dbReference>
<gene>
    <name evidence="10" type="ORF">B5807_11288</name>
</gene>
<accession>A0A1Y2LJQ0</accession>
<feature type="region of interest" description="Disordered" evidence="8">
    <location>
        <begin position="108"/>
        <end position="155"/>
    </location>
</feature>
<feature type="region of interest" description="Disordered" evidence="8">
    <location>
        <begin position="1"/>
        <end position="22"/>
    </location>
</feature>
<sequence length="906" mass="101109">MSFFGFDTSLPRDRGHQTNAPGFGQHDAFAGFSGGAADDDVIDFDDTHQGLGGALDDTDDAFNDDTFGADGPATQQNVGRDFDFAGQTSKIAGTIQEEQMLYQARQGFSRPAPQQHQQHQQQHQQQQQQQQQYQQQSSYQASKPARTGYESYKDPDYIPQLEARADIWGLKPKQPAAQRQQQQQPEYQPSPVQYSSSPAQQSAASRKVMSLDEVEAMLRNQSITNEHRGTPPVQPPPGMGYPQQHQQQQFYQGQPPFPGMPGMPGMQGMQGMPPGMPPGFPGPHGPQVLQRPQQHQFQQPPQQQQQQFQQRQAPPQQQQQFHAELPGQSAQTPTPQQPTILQRQKPESTAQQQRGASPATQPQGPPSQPRQILQNPNRLSGQGQPMVPTGPAQRQMAGSAPGQHARGPSFPIITHPEQLLNLSEAERAAFLEEDAKRAKRNHKIAQLAKDNGLMTPQDKNFITRIQLQQLMTATGNIDERGPEAAIAEDFYYQVFSQIRGAPRQNPQQPANQFAQTYLFQTNNRFGNRRHGRGGDNHMQRMEQQIQRAVEAAKARPKAKQLVVEGSLGKIAFSNSKTPRPLLNIKRPETSDKPKPKTSIADRKDALRNIESVYLTLMQMEDHERTMPPPVNENSDPEAIQAHMEWRSKIEALHQKLWQATKIMEPINPHAQAPHPFIQILSHAKGKKVIPRLFRHIDEQERITVVTMIVVHLDGLNVVGHAIATPEEPLSAATREEVELFSQTVMPPLFAHISESPLNIIIGLLGLILDRTNLHIVARTKIGLSLLTILISRAELLKQSAPEIDAGDWDQWTILYNRLFDTIEPVLPYLFPGSINDTDDMYIWQFLAAMGVGASPEQQQRLVIGVKDRVMETVSVSKALPVEMAGARLGNVNLFMRAIGLDVELLG</sequence>
<keyword evidence="4" id="KW-0963">Cytoplasm</keyword>
<evidence type="ECO:0000256" key="5">
    <source>
        <dbReference type="ARBA" id="ARBA00022884"/>
    </source>
</evidence>
<dbReference type="PANTHER" id="PTHR21551">
    <property type="entry name" value="TOPOISOMERASE II-ASSOCIATED PROTEIN PAT1"/>
    <property type="match status" value="1"/>
</dbReference>
<dbReference type="GO" id="GO:0005634">
    <property type="term" value="C:nucleus"/>
    <property type="evidence" value="ECO:0007669"/>
    <property type="project" value="UniProtKB-SubCell"/>
</dbReference>
<feature type="coiled-coil region" evidence="7">
    <location>
        <begin position="421"/>
        <end position="448"/>
    </location>
</feature>
<feature type="domain" description="mRNA decay factor PAT1" evidence="9">
    <location>
        <begin position="1"/>
        <end position="903"/>
    </location>
</feature>
<feature type="compositionally biased region" description="Low complexity" evidence="8">
    <location>
        <begin position="174"/>
        <end position="205"/>
    </location>
</feature>
<feature type="compositionally biased region" description="Pro residues" evidence="8">
    <location>
        <begin position="274"/>
        <end position="284"/>
    </location>
</feature>
<feature type="region of interest" description="Disordered" evidence="8">
    <location>
        <begin position="221"/>
        <end position="411"/>
    </location>
</feature>
<dbReference type="FunCoup" id="A0A1Y2LJQ0">
    <property type="interactions" value="189"/>
</dbReference>
<feature type="compositionally biased region" description="Polar residues" evidence="8">
    <location>
        <begin position="347"/>
        <end position="362"/>
    </location>
</feature>
<keyword evidence="5" id="KW-0694">RNA-binding</keyword>
<keyword evidence="11" id="KW-1185">Reference proteome</keyword>
<evidence type="ECO:0000313" key="11">
    <source>
        <dbReference type="Proteomes" id="UP000193240"/>
    </source>
</evidence>
<protein>
    <recommendedName>
        <fullName evidence="9">mRNA decay factor PAT1 domain-containing protein</fullName>
    </recommendedName>
</protein>
<keyword evidence="7" id="KW-0175">Coiled coil</keyword>
<evidence type="ECO:0000256" key="8">
    <source>
        <dbReference type="SAM" id="MobiDB-lite"/>
    </source>
</evidence>
<evidence type="ECO:0000256" key="4">
    <source>
        <dbReference type="ARBA" id="ARBA00022490"/>
    </source>
</evidence>
<feature type="region of interest" description="Disordered" evidence="8">
    <location>
        <begin position="578"/>
        <end position="602"/>
    </location>
</feature>
<dbReference type="AlphaFoldDB" id="A0A1Y2LJQ0"/>